<dbReference type="CDD" id="cd16020">
    <property type="entry name" value="GPI_EPT_1"/>
    <property type="match status" value="1"/>
</dbReference>
<feature type="transmembrane region" description="Helical" evidence="12">
    <location>
        <begin position="466"/>
        <end position="483"/>
    </location>
</feature>
<evidence type="ECO:0000256" key="6">
    <source>
        <dbReference type="ARBA" id="ARBA00022679"/>
    </source>
</evidence>
<feature type="transmembrane region" description="Helical" evidence="12">
    <location>
        <begin position="629"/>
        <end position="647"/>
    </location>
</feature>
<evidence type="ECO:0000256" key="10">
    <source>
        <dbReference type="ARBA" id="ARBA00023136"/>
    </source>
</evidence>
<feature type="domain" description="GPI ethanolamine phosphate transferase 1 C-terminal" evidence="13">
    <location>
        <begin position="421"/>
        <end position="848"/>
    </location>
</feature>
<gene>
    <name evidence="14" type="ORF">PVAND_017117</name>
</gene>
<evidence type="ECO:0000256" key="3">
    <source>
        <dbReference type="ARBA" id="ARBA00008400"/>
    </source>
</evidence>
<keyword evidence="9 12" id="KW-1133">Transmembrane helix</keyword>
<feature type="transmembrane region" description="Helical" evidence="12">
    <location>
        <begin position="434"/>
        <end position="454"/>
    </location>
</feature>
<comment type="subcellular location">
    <subcellularLocation>
        <location evidence="1 12">Endoplasmic reticulum membrane</location>
        <topology evidence="1 12">Multi-pass membrane protein</topology>
    </subcellularLocation>
</comment>
<comment type="similarity">
    <text evidence="3 12">Belongs to the PIGG/PIGN/PIGO family. PIGN subfamily.</text>
</comment>
<dbReference type="EMBL" id="JADBJN010000004">
    <property type="protein sequence ID" value="KAG5669225.1"/>
    <property type="molecule type" value="Genomic_DNA"/>
</dbReference>
<dbReference type="GO" id="GO:0005789">
    <property type="term" value="C:endoplasmic reticulum membrane"/>
    <property type="evidence" value="ECO:0007669"/>
    <property type="project" value="UniProtKB-SubCell"/>
</dbReference>
<dbReference type="PANTHER" id="PTHR12250">
    <property type="entry name" value="PHOSPHATIDYLINOSITOL GLYCAN, CLASS N"/>
    <property type="match status" value="1"/>
</dbReference>
<feature type="transmembrane region" description="Helical" evidence="12">
    <location>
        <begin position="748"/>
        <end position="765"/>
    </location>
</feature>
<dbReference type="AlphaFoldDB" id="A0A9J6BH64"/>
<evidence type="ECO:0000256" key="7">
    <source>
        <dbReference type="ARBA" id="ARBA00022692"/>
    </source>
</evidence>
<feature type="transmembrane region" description="Helical" evidence="12">
    <location>
        <begin position="489"/>
        <end position="508"/>
    </location>
</feature>
<keyword evidence="15" id="KW-1185">Reference proteome</keyword>
<dbReference type="GO" id="GO:0051377">
    <property type="term" value="F:mannose-ethanolamine phosphotransferase activity"/>
    <property type="evidence" value="ECO:0007669"/>
    <property type="project" value="UniProtKB-UniRule"/>
</dbReference>
<dbReference type="Pfam" id="PF04987">
    <property type="entry name" value="PigN"/>
    <property type="match status" value="1"/>
</dbReference>
<evidence type="ECO:0000256" key="2">
    <source>
        <dbReference type="ARBA" id="ARBA00004687"/>
    </source>
</evidence>
<dbReference type="PANTHER" id="PTHR12250:SF0">
    <property type="entry name" value="GPI ETHANOLAMINE PHOSPHATE TRANSFERASE 1"/>
    <property type="match status" value="1"/>
</dbReference>
<dbReference type="OrthoDB" id="2748310at2759"/>
<evidence type="ECO:0000256" key="1">
    <source>
        <dbReference type="ARBA" id="ARBA00004477"/>
    </source>
</evidence>
<comment type="pathway">
    <text evidence="2 12">Glycolipid biosynthesis; glycosylphosphatidylinositol-anchor biosynthesis.</text>
</comment>
<evidence type="ECO:0000256" key="12">
    <source>
        <dbReference type="RuleBase" id="RU367138"/>
    </source>
</evidence>
<comment type="function">
    <text evidence="12">Ethanolamine phosphate transferase involved in glycosylphosphatidylinositol-anchor biosynthesis. Transfers ethanolamine phosphate to the first alpha-1,4-linked mannose of the glycosylphosphatidylinositol precursor of GPI-anchor.</text>
</comment>
<evidence type="ECO:0000256" key="8">
    <source>
        <dbReference type="ARBA" id="ARBA00022824"/>
    </source>
</evidence>
<feature type="transmembrane region" description="Helical" evidence="12">
    <location>
        <begin position="7"/>
        <end position="24"/>
    </location>
</feature>
<keyword evidence="11" id="KW-0325">Glycoprotein</keyword>
<feature type="transmembrane region" description="Helical" evidence="12">
    <location>
        <begin position="653"/>
        <end position="671"/>
    </location>
</feature>
<sequence>MKFLVTFAIFLHFLFLLSIFYIYFRTIIVQDLKPLKSLDNPPAKRLVLIVSDGLRAESFFDQNYNRTPFLKNILLTRGLIGVSHTHVPTESRPGHVALIAGVYEDPSSIFKGWQENFVEFDSVFNRSQITYAWGSPDIVPMFSKGATPNRVITETYDSNSEIFGANAPTFLLDKWVFDRVKIFLNTKAENLKEKSGVIFFLHLLGMDTSGHVHKPHSEKFTENLKFVDRGIGEIVEMIDKIFDDNLTAFIFTSDHGMTNRGSHGAGHQHETETPFLAWGAGINYWKIAKDDFLTRTHITIDGQNIPRYDIQQADAAPLMATLIGSAVPTNSHGKLPYMYPNVSKIYLANAFSNNAYQLHAMYQKLHEQALLKTFKFSFNTKESKLEDEINFLDEQIKLSFTLKDYDDIIVKSHDLIKAVHEAIDYFQMYYKNELLVSLTLAMAGWIALLYQFIIKSSITLKMNRKIFITGSAIIGVIIFYNFLQHAPLVVIGYFILPVIIWMIVVSNFDGNSLQNLRNQNHLMIAIICIIFAELLVYSFFERRILSLILILYTGSITAYAIRKKLEPKLKTLKYFSSAVCLGIFPLLKVVDKENKNSILLALGTIFWIFRSMDYVYLKRSSKISILQTILLFTGGHFILYVVFHLDAGNNLEFYQQIISWILLLSPILIIFGPTNMEIKLKLIGNGFSIAYILMSISYEPLFLLSFFVHIYSWVEMELIIFRRMKQLKDFEFETLKDERRRKVDFNDIRCVLVFLLYLLISFFGTGNMATVSSFDPNWVRCLVIVFSPFLMTILIIIKLAIPIKLLSCCFRAIHIALRVDTKKVFILMLIICDIMCLNFLYLVKNKGSWLDIGTSLSHFIIMEATVVILILFYGLAHFLTSFQIGNKRETKLE</sequence>
<keyword evidence="6 12" id="KW-0808">Transferase</keyword>
<dbReference type="GO" id="GO:0006506">
    <property type="term" value="P:GPI anchor biosynthetic process"/>
    <property type="evidence" value="ECO:0007669"/>
    <property type="project" value="UniProtKB-KW"/>
</dbReference>
<dbReference type="Proteomes" id="UP001107558">
    <property type="component" value="Chromosome 4"/>
</dbReference>
<dbReference type="InterPro" id="IPR002591">
    <property type="entry name" value="Phosphodiest/P_Trfase"/>
</dbReference>
<keyword evidence="8 12" id="KW-0256">Endoplasmic reticulum</keyword>
<accession>A0A9J6BH64</accession>
<feature type="transmembrane region" description="Helical" evidence="12">
    <location>
        <begin position="855"/>
        <end position="879"/>
    </location>
</feature>
<protein>
    <recommendedName>
        <fullName evidence="4 12">GPI ethanolamine phosphate transferase 1</fullName>
        <ecNumber evidence="12">2.-.-.-</ecNumber>
    </recommendedName>
</protein>
<dbReference type="Gene3D" id="3.40.720.10">
    <property type="entry name" value="Alkaline Phosphatase, subunit A"/>
    <property type="match status" value="2"/>
</dbReference>
<evidence type="ECO:0000256" key="9">
    <source>
        <dbReference type="ARBA" id="ARBA00022989"/>
    </source>
</evidence>
<feature type="transmembrane region" description="Helical" evidence="12">
    <location>
        <begin position="544"/>
        <end position="561"/>
    </location>
</feature>
<keyword evidence="7 12" id="KW-0812">Transmembrane</keyword>
<evidence type="ECO:0000256" key="11">
    <source>
        <dbReference type="ARBA" id="ARBA00023180"/>
    </source>
</evidence>
<feature type="transmembrane region" description="Helical" evidence="12">
    <location>
        <begin position="777"/>
        <end position="803"/>
    </location>
</feature>
<dbReference type="SUPFAM" id="SSF53649">
    <property type="entry name" value="Alkaline phosphatase-like"/>
    <property type="match status" value="1"/>
</dbReference>
<comment type="caution">
    <text evidence="14">The sequence shown here is derived from an EMBL/GenBank/DDBJ whole genome shotgun (WGS) entry which is preliminary data.</text>
</comment>
<dbReference type="InterPro" id="IPR017852">
    <property type="entry name" value="GPI_EtnP_transferase_1_C"/>
</dbReference>
<dbReference type="Pfam" id="PF01663">
    <property type="entry name" value="Phosphodiest"/>
    <property type="match status" value="1"/>
</dbReference>
<evidence type="ECO:0000256" key="4">
    <source>
        <dbReference type="ARBA" id="ARBA00020831"/>
    </source>
</evidence>
<feature type="transmembrane region" description="Helical" evidence="12">
    <location>
        <begin position="824"/>
        <end position="843"/>
    </location>
</feature>
<proteinExistence type="inferred from homology"/>
<name>A0A9J6BH64_POLVA</name>
<evidence type="ECO:0000256" key="5">
    <source>
        <dbReference type="ARBA" id="ARBA00022502"/>
    </source>
</evidence>
<evidence type="ECO:0000259" key="13">
    <source>
        <dbReference type="Pfam" id="PF04987"/>
    </source>
</evidence>
<feature type="transmembrane region" description="Helical" evidence="12">
    <location>
        <begin position="596"/>
        <end position="617"/>
    </location>
</feature>
<organism evidence="14 15">
    <name type="scientific">Polypedilum vanderplanki</name>
    <name type="common">Sleeping chironomid midge</name>
    <dbReference type="NCBI Taxonomy" id="319348"/>
    <lineage>
        <taxon>Eukaryota</taxon>
        <taxon>Metazoa</taxon>
        <taxon>Ecdysozoa</taxon>
        <taxon>Arthropoda</taxon>
        <taxon>Hexapoda</taxon>
        <taxon>Insecta</taxon>
        <taxon>Pterygota</taxon>
        <taxon>Neoptera</taxon>
        <taxon>Endopterygota</taxon>
        <taxon>Diptera</taxon>
        <taxon>Nematocera</taxon>
        <taxon>Chironomoidea</taxon>
        <taxon>Chironomidae</taxon>
        <taxon>Chironominae</taxon>
        <taxon>Polypedilum</taxon>
        <taxon>Polypedilum</taxon>
    </lineage>
</organism>
<evidence type="ECO:0000313" key="14">
    <source>
        <dbReference type="EMBL" id="KAG5669225.1"/>
    </source>
</evidence>
<feature type="transmembrane region" description="Helical" evidence="12">
    <location>
        <begin position="520"/>
        <end position="538"/>
    </location>
</feature>
<dbReference type="InterPro" id="IPR007070">
    <property type="entry name" value="GPI_EtnP_transferase_1"/>
</dbReference>
<evidence type="ECO:0000313" key="15">
    <source>
        <dbReference type="Proteomes" id="UP001107558"/>
    </source>
</evidence>
<dbReference type="EC" id="2.-.-.-" evidence="12"/>
<keyword evidence="5 12" id="KW-0337">GPI-anchor biosynthesis</keyword>
<reference evidence="14" key="1">
    <citation type="submission" date="2021-03" db="EMBL/GenBank/DDBJ databases">
        <title>Chromosome level genome of the anhydrobiotic midge Polypedilum vanderplanki.</title>
        <authorList>
            <person name="Yoshida Y."/>
            <person name="Kikawada T."/>
            <person name="Gusev O."/>
        </authorList>
    </citation>
    <scope>NUCLEOTIDE SEQUENCE</scope>
    <source>
        <strain evidence="14">NIAS01</strain>
        <tissue evidence="14">Whole body or cell culture</tissue>
    </source>
</reference>
<dbReference type="InterPro" id="IPR017850">
    <property type="entry name" value="Alkaline_phosphatase_core_sf"/>
</dbReference>
<feature type="transmembrane region" description="Helical" evidence="12">
    <location>
        <begin position="702"/>
        <end position="721"/>
    </location>
</feature>
<keyword evidence="10 12" id="KW-0472">Membrane</keyword>
<dbReference type="InterPro" id="IPR037671">
    <property type="entry name" value="PIGN_N"/>
</dbReference>